<dbReference type="VEuPathDB" id="FungiDB:H257_18008"/>
<evidence type="ECO:0000256" key="1">
    <source>
        <dbReference type="SAM" id="MobiDB-lite"/>
    </source>
</evidence>
<gene>
    <name evidence="2" type="ORF">H257_18008</name>
</gene>
<protein>
    <submittedName>
        <fullName evidence="2">Uncharacterized protein</fullName>
    </submittedName>
</protein>
<dbReference type="GeneID" id="20820004"/>
<sequence>YAADALRTSSMNLNPGGKHPHQSLRGLTKGVNSVLIERAAWDNAMLMTYGNVVSMPPFPELLRCCARHCLASHADFRLWLLVMCACSSPSATATLNSIESYWGAAKRQARSNSD</sequence>
<dbReference type="AlphaFoldDB" id="W4FET6"/>
<organism evidence="2">
    <name type="scientific">Aphanomyces astaci</name>
    <name type="common">Crayfish plague agent</name>
    <dbReference type="NCBI Taxonomy" id="112090"/>
    <lineage>
        <taxon>Eukaryota</taxon>
        <taxon>Sar</taxon>
        <taxon>Stramenopiles</taxon>
        <taxon>Oomycota</taxon>
        <taxon>Saprolegniomycetes</taxon>
        <taxon>Saprolegniales</taxon>
        <taxon>Verrucalvaceae</taxon>
        <taxon>Aphanomyces</taxon>
    </lineage>
</organism>
<proteinExistence type="predicted"/>
<feature type="region of interest" description="Disordered" evidence="1">
    <location>
        <begin position="1"/>
        <end position="24"/>
    </location>
</feature>
<dbReference type="EMBL" id="KI913243">
    <property type="protein sequence ID" value="ETV65233.1"/>
    <property type="molecule type" value="Genomic_DNA"/>
</dbReference>
<feature type="non-terminal residue" evidence="2">
    <location>
        <position position="1"/>
    </location>
</feature>
<reference evidence="2" key="1">
    <citation type="submission" date="2013-12" db="EMBL/GenBank/DDBJ databases">
        <title>The Genome Sequence of Aphanomyces astaci APO3.</title>
        <authorList>
            <consortium name="The Broad Institute Genomics Platform"/>
            <person name="Russ C."/>
            <person name="Tyler B."/>
            <person name="van West P."/>
            <person name="Dieguez-Uribeondo J."/>
            <person name="Young S.K."/>
            <person name="Zeng Q."/>
            <person name="Gargeya S."/>
            <person name="Fitzgerald M."/>
            <person name="Abouelleil A."/>
            <person name="Alvarado L."/>
            <person name="Chapman S.B."/>
            <person name="Gainer-Dewar J."/>
            <person name="Goldberg J."/>
            <person name="Griggs A."/>
            <person name="Gujja S."/>
            <person name="Hansen M."/>
            <person name="Howarth C."/>
            <person name="Imamovic A."/>
            <person name="Ireland A."/>
            <person name="Larimer J."/>
            <person name="McCowan C."/>
            <person name="Murphy C."/>
            <person name="Pearson M."/>
            <person name="Poon T.W."/>
            <person name="Priest M."/>
            <person name="Roberts A."/>
            <person name="Saif S."/>
            <person name="Shea T."/>
            <person name="Sykes S."/>
            <person name="Wortman J."/>
            <person name="Nusbaum C."/>
            <person name="Birren B."/>
        </authorList>
    </citation>
    <scope>NUCLEOTIDE SEQUENCE [LARGE SCALE GENOMIC DNA]</scope>
    <source>
        <strain evidence="2">APO3</strain>
    </source>
</reference>
<dbReference type="STRING" id="112090.W4FET6"/>
<dbReference type="RefSeq" id="XP_009845300.1">
    <property type="nucleotide sequence ID" value="XM_009846998.1"/>
</dbReference>
<evidence type="ECO:0000313" key="2">
    <source>
        <dbReference type="EMBL" id="ETV65233.1"/>
    </source>
</evidence>
<name>W4FET6_APHAT</name>
<accession>W4FET6</accession>